<evidence type="ECO:0008006" key="3">
    <source>
        <dbReference type="Google" id="ProtNLM"/>
    </source>
</evidence>
<comment type="caution">
    <text evidence="1">The sequence shown here is derived from an EMBL/GenBank/DDBJ whole genome shotgun (WGS) entry which is preliminary data.</text>
</comment>
<name>A0A2I1DE44_ASPC2</name>
<dbReference type="PANTHER" id="PTHR21310:SF15">
    <property type="entry name" value="AMINOGLYCOSIDE PHOSPHOTRANSFERASE DOMAIN-CONTAINING PROTEIN"/>
    <property type="match status" value="1"/>
</dbReference>
<reference evidence="1" key="1">
    <citation type="submission" date="2016-12" db="EMBL/GenBank/DDBJ databases">
        <title>The genomes of Aspergillus section Nigri reveals drivers in fungal speciation.</title>
        <authorList>
            <consortium name="DOE Joint Genome Institute"/>
            <person name="Vesth T.C."/>
            <person name="Nybo J."/>
            <person name="Theobald S."/>
            <person name="Brandl J."/>
            <person name="Frisvad J.C."/>
            <person name="Nielsen K.F."/>
            <person name="Lyhne E.K."/>
            <person name="Kogle M.E."/>
            <person name="Kuo A."/>
            <person name="Riley R."/>
            <person name="Clum A."/>
            <person name="Nolan M."/>
            <person name="Lipzen A."/>
            <person name="Salamov A."/>
            <person name="Henrissat B."/>
            <person name="Wiebenga A."/>
            <person name="De vries R.P."/>
            <person name="Grigoriev I.V."/>
            <person name="Mortensen U.H."/>
            <person name="Andersen M.R."/>
            <person name="Baker S.E."/>
        </authorList>
    </citation>
    <scope>NUCLEOTIDE SEQUENCE</scope>
    <source>
        <strain evidence="1">IBT 28561</strain>
    </source>
</reference>
<accession>A0A2I1DE44</accession>
<dbReference type="GeneID" id="36549751"/>
<protein>
    <recommendedName>
        <fullName evidence="3">Aminoglycoside phosphotransferase domain-containing protein</fullName>
    </recommendedName>
</protein>
<sequence length="193" mass="21814">MPDTLSHENNTFAGYRWSYFSSLSKEPLKARAQAFLQSINWDLLTQCASTKRNGLECRILPDIGLGYNHMVRIVEFSDRAREYWTICLVRRESTIPVPRVHLFETDTNSSVGAQFMLMDCLQGNAGRDLSMNIPPEHKLDVYARMAEIHIDMFNIRLPKIGKVTGINADGTYQQGPLPILGGPFNTAAEFFIA</sequence>
<proteinExistence type="predicted"/>
<dbReference type="OrthoDB" id="4495869at2759"/>
<dbReference type="InterPro" id="IPR051678">
    <property type="entry name" value="AGP_Transferase"/>
</dbReference>
<organism evidence="1 2">
    <name type="scientific">Aspergillus campestris (strain IBT 28561)</name>
    <dbReference type="NCBI Taxonomy" id="1392248"/>
    <lineage>
        <taxon>Eukaryota</taxon>
        <taxon>Fungi</taxon>
        <taxon>Dikarya</taxon>
        <taxon>Ascomycota</taxon>
        <taxon>Pezizomycotina</taxon>
        <taxon>Eurotiomycetes</taxon>
        <taxon>Eurotiomycetidae</taxon>
        <taxon>Eurotiales</taxon>
        <taxon>Aspergillaceae</taxon>
        <taxon>Aspergillus</taxon>
        <taxon>Aspergillus subgen. Circumdati</taxon>
    </lineage>
</organism>
<dbReference type="RefSeq" id="XP_024696725.1">
    <property type="nucleotide sequence ID" value="XM_024842222.1"/>
</dbReference>
<dbReference type="Proteomes" id="UP000234254">
    <property type="component" value="Unassembled WGS sequence"/>
</dbReference>
<evidence type="ECO:0000313" key="1">
    <source>
        <dbReference type="EMBL" id="PKY08131.1"/>
    </source>
</evidence>
<dbReference type="PANTHER" id="PTHR21310">
    <property type="entry name" value="AMINOGLYCOSIDE PHOSPHOTRANSFERASE-RELATED-RELATED"/>
    <property type="match status" value="1"/>
</dbReference>
<dbReference type="VEuPathDB" id="FungiDB:P168DRAFT_9365"/>
<dbReference type="Gene3D" id="3.30.200.20">
    <property type="entry name" value="Phosphorylase Kinase, domain 1"/>
    <property type="match status" value="1"/>
</dbReference>
<dbReference type="AlphaFoldDB" id="A0A2I1DE44"/>
<gene>
    <name evidence="1" type="ORF">P168DRAFT_9365</name>
</gene>
<dbReference type="EMBL" id="MSFM01000001">
    <property type="protein sequence ID" value="PKY08131.1"/>
    <property type="molecule type" value="Genomic_DNA"/>
</dbReference>
<keyword evidence="2" id="KW-1185">Reference proteome</keyword>
<evidence type="ECO:0000313" key="2">
    <source>
        <dbReference type="Proteomes" id="UP000234254"/>
    </source>
</evidence>